<feature type="non-terminal residue" evidence="1">
    <location>
        <position position="1"/>
    </location>
</feature>
<name>A0A8X6UWV3_NEPPI</name>
<organism evidence="1 2">
    <name type="scientific">Nephila pilipes</name>
    <name type="common">Giant wood spider</name>
    <name type="synonym">Nephila maculata</name>
    <dbReference type="NCBI Taxonomy" id="299642"/>
    <lineage>
        <taxon>Eukaryota</taxon>
        <taxon>Metazoa</taxon>
        <taxon>Ecdysozoa</taxon>
        <taxon>Arthropoda</taxon>
        <taxon>Chelicerata</taxon>
        <taxon>Arachnida</taxon>
        <taxon>Araneae</taxon>
        <taxon>Araneomorphae</taxon>
        <taxon>Entelegynae</taxon>
        <taxon>Araneoidea</taxon>
        <taxon>Nephilidae</taxon>
        <taxon>Nephila</taxon>
    </lineage>
</organism>
<evidence type="ECO:0000313" key="2">
    <source>
        <dbReference type="Proteomes" id="UP000887013"/>
    </source>
</evidence>
<accession>A0A8X6UWV3</accession>
<keyword evidence="2" id="KW-1185">Reference proteome</keyword>
<proteinExistence type="predicted"/>
<reference evidence="1" key="1">
    <citation type="submission" date="2020-08" db="EMBL/GenBank/DDBJ databases">
        <title>Multicomponent nature underlies the extraordinary mechanical properties of spider dragline silk.</title>
        <authorList>
            <person name="Kono N."/>
            <person name="Nakamura H."/>
            <person name="Mori M."/>
            <person name="Yoshida Y."/>
            <person name="Ohtoshi R."/>
            <person name="Malay A.D."/>
            <person name="Moran D.A.P."/>
            <person name="Tomita M."/>
            <person name="Numata K."/>
            <person name="Arakawa K."/>
        </authorList>
    </citation>
    <scope>NUCLEOTIDE SEQUENCE</scope>
</reference>
<dbReference type="Proteomes" id="UP000887013">
    <property type="component" value="Unassembled WGS sequence"/>
</dbReference>
<gene>
    <name evidence="1" type="ORF">NPIL_295061</name>
</gene>
<comment type="caution">
    <text evidence="1">The sequence shown here is derived from an EMBL/GenBank/DDBJ whole genome shotgun (WGS) entry which is preliminary data.</text>
</comment>
<sequence>GHLTFTHRQNSAPVSSARLFNPEVEVNLLCSGCGNVSRLNGGATGKVRHLVLYSPVHWKRGMCTQGYAHSTVQKETASPSLHVLRALYWFHYPIHLLSFTSSQLKFICIDSTVQILLLEIKSTTLSVCVQCHKPSNKDQPCIFVAPLPKILNFLCACLISHKINNLE</sequence>
<protein>
    <submittedName>
        <fullName evidence="1">Uncharacterized protein</fullName>
    </submittedName>
</protein>
<evidence type="ECO:0000313" key="1">
    <source>
        <dbReference type="EMBL" id="GFU55923.1"/>
    </source>
</evidence>
<dbReference type="AlphaFoldDB" id="A0A8X6UWV3"/>
<dbReference type="EMBL" id="BMAW01039462">
    <property type="protein sequence ID" value="GFU55923.1"/>
    <property type="molecule type" value="Genomic_DNA"/>
</dbReference>